<evidence type="ECO:0000256" key="2">
    <source>
        <dbReference type="ARBA" id="ARBA00023125"/>
    </source>
</evidence>
<protein>
    <submittedName>
        <fullName evidence="5">PocR ligand-binding domain-containing protein</fullName>
    </submittedName>
</protein>
<accession>A0AAW5BW34</accession>
<feature type="domain" description="HTH araC/xylS-type" evidence="4">
    <location>
        <begin position="172"/>
        <end position="270"/>
    </location>
</feature>
<evidence type="ECO:0000313" key="5">
    <source>
        <dbReference type="EMBL" id="MCG4744999.1"/>
    </source>
</evidence>
<dbReference type="InterPro" id="IPR018771">
    <property type="entry name" value="PocR_dom"/>
</dbReference>
<organism evidence="5 6">
    <name type="scientific">Enterocloster aldenensis</name>
    <dbReference type="NCBI Taxonomy" id="358742"/>
    <lineage>
        <taxon>Bacteria</taxon>
        <taxon>Bacillati</taxon>
        <taxon>Bacillota</taxon>
        <taxon>Clostridia</taxon>
        <taxon>Lachnospirales</taxon>
        <taxon>Lachnospiraceae</taxon>
        <taxon>Enterocloster</taxon>
    </lineage>
</organism>
<dbReference type="Pfam" id="PF12833">
    <property type="entry name" value="HTH_18"/>
    <property type="match status" value="1"/>
</dbReference>
<evidence type="ECO:0000256" key="1">
    <source>
        <dbReference type="ARBA" id="ARBA00023015"/>
    </source>
</evidence>
<dbReference type="Pfam" id="PF10114">
    <property type="entry name" value="PocR"/>
    <property type="match status" value="1"/>
</dbReference>
<dbReference type="PANTHER" id="PTHR43280:SF2">
    <property type="entry name" value="HTH-TYPE TRANSCRIPTIONAL REGULATOR EXSA"/>
    <property type="match status" value="1"/>
</dbReference>
<evidence type="ECO:0000313" key="6">
    <source>
        <dbReference type="Proteomes" id="UP001299608"/>
    </source>
</evidence>
<evidence type="ECO:0000259" key="4">
    <source>
        <dbReference type="PROSITE" id="PS01124"/>
    </source>
</evidence>
<dbReference type="GO" id="GO:0043565">
    <property type="term" value="F:sequence-specific DNA binding"/>
    <property type="evidence" value="ECO:0007669"/>
    <property type="project" value="InterPro"/>
</dbReference>
<keyword evidence="3" id="KW-0804">Transcription</keyword>
<dbReference type="PROSITE" id="PS01124">
    <property type="entry name" value="HTH_ARAC_FAMILY_2"/>
    <property type="match status" value="1"/>
</dbReference>
<reference evidence="5" key="1">
    <citation type="submission" date="2022-01" db="EMBL/GenBank/DDBJ databases">
        <title>Collection of gut derived symbiotic bacterial strains cultured from healthy donors.</title>
        <authorList>
            <person name="Lin H."/>
            <person name="Kohout C."/>
            <person name="Waligurski E."/>
            <person name="Pamer E.G."/>
        </authorList>
    </citation>
    <scope>NUCLEOTIDE SEQUENCE</scope>
    <source>
        <strain evidence="5">DFI.6.55</strain>
    </source>
</reference>
<dbReference type="InterPro" id="IPR018060">
    <property type="entry name" value="HTH_AraC"/>
</dbReference>
<dbReference type="AlphaFoldDB" id="A0AAW5BW34"/>
<sequence length="276" mass="31423">MKEMKLTDILKELHTVSGFRMSLYDASGNQVCVYPRELNPFCTMVQKNREALGQCRTFDSEAFERARETGTVYIYKCHCGLCEAVAPLYDFGILSGFLMMGQVTDTVRPGRGEAVRLASRYTGDGEMLKRAAQSIPVKSEEQIRSCAAIMELCAAYLSLSNYIRTDRKNLADHVCMYLEQHMGEEITLDLLCREFYCSRAALTTAFRKSSGTSIMEYLTSRRMERGMELLRRTDRKVGEVAVACGFPDQNYFCKRFKQYYGISPSRMRECNAPKGL</sequence>
<dbReference type="SMART" id="SM00342">
    <property type="entry name" value="HTH_ARAC"/>
    <property type="match status" value="1"/>
</dbReference>
<keyword evidence="1" id="KW-0805">Transcription regulation</keyword>
<dbReference type="EMBL" id="JAKNGE010000006">
    <property type="protein sequence ID" value="MCG4744999.1"/>
    <property type="molecule type" value="Genomic_DNA"/>
</dbReference>
<dbReference type="PRINTS" id="PR00032">
    <property type="entry name" value="HTHARAC"/>
</dbReference>
<dbReference type="PANTHER" id="PTHR43280">
    <property type="entry name" value="ARAC-FAMILY TRANSCRIPTIONAL REGULATOR"/>
    <property type="match status" value="1"/>
</dbReference>
<dbReference type="RefSeq" id="WP_238053438.1">
    <property type="nucleotide sequence ID" value="NZ_JAKNGE010000006.1"/>
</dbReference>
<dbReference type="PROSITE" id="PS00041">
    <property type="entry name" value="HTH_ARAC_FAMILY_1"/>
    <property type="match status" value="1"/>
</dbReference>
<dbReference type="InterPro" id="IPR018062">
    <property type="entry name" value="HTH_AraC-typ_CS"/>
</dbReference>
<gene>
    <name evidence="5" type="ORF">L0N08_06200</name>
</gene>
<dbReference type="InterPro" id="IPR009057">
    <property type="entry name" value="Homeodomain-like_sf"/>
</dbReference>
<dbReference type="InterPro" id="IPR020449">
    <property type="entry name" value="Tscrpt_reg_AraC-type_HTH"/>
</dbReference>
<dbReference type="Proteomes" id="UP001299608">
    <property type="component" value="Unassembled WGS sequence"/>
</dbReference>
<evidence type="ECO:0000256" key="3">
    <source>
        <dbReference type="ARBA" id="ARBA00023163"/>
    </source>
</evidence>
<keyword evidence="2" id="KW-0238">DNA-binding</keyword>
<proteinExistence type="predicted"/>
<dbReference type="Gene3D" id="1.10.10.60">
    <property type="entry name" value="Homeodomain-like"/>
    <property type="match status" value="1"/>
</dbReference>
<comment type="caution">
    <text evidence="5">The sequence shown here is derived from an EMBL/GenBank/DDBJ whole genome shotgun (WGS) entry which is preliminary data.</text>
</comment>
<dbReference type="SUPFAM" id="SSF46689">
    <property type="entry name" value="Homeodomain-like"/>
    <property type="match status" value="2"/>
</dbReference>
<dbReference type="GO" id="GO:0003700">
    <property type="term" value="F:DNA-binding transcription factor activity"/>
    <property type="evidence" value="ECO:0007669"/>
    <property type="project" value="InterPro"/>
</dbReference>
<name>A0AAW5BW34_9FIRM</name>